<dbReference type="EC" id="1.2.1.27" evidence="2"/>
<proteinExistence type="inferred from homology"/>
<dbReference type="PROSITE" id="PS00070">
    <property type="entry name" value="ALDEHYDE_DEHYDR_CYS"/>
    <property type="match status" value="1"/>
</dbReference>
<dbReference type="InterPro" id="IPR010061">
    <property type="entry name" value="MeMal-semiAld_DH"/>
</dbReference>
<dbReference type="PANTHER" id="PTHR43866">
    <property type="entry name" value="MALONATE-SEMIALDEHYDE DEHYDROGENASE"/>
    <property type="match status" value="1"/>
</dbReference>
<reference evidence="6" key="1">
    <citation type="submission" date="2020-12" db="EMBL/GenBank/DDBJ databases">
        <title>The genome sequence of Inhella sp. 1Y17.</title>
        <authorList>
            <person name="Liu Y."/>
        </authorList>
    </citation>
    <scope>NUCLEOTIDE SEQUENCE</scope>
    <source>
        <strain evidence="6">1Y17</strain>
    </source>
</reference>
<evidence type="ECO:0000313" key="7">
    <source>
        <dbReference type="Proteomes" id="UP000613266"/>
    </source>
</evidence>
<dbReference type="PANTHER" id="PTHR43866:SF3">
    <property type="entry name" value="METHYLMALONATE-SEMIALDEHYDE DEHYDROGENASE [ACYLATING], MITOCHONDRIAL"/>
    <property type="match status" value="1"/>
</dbReference>
<keyword evidence="3 6" id="KW-0560">Oxidoreductase</keyword>
<dbReference type="Gene3D" id="3.40.605.10">
    <property type="entry name" value="Aldehyde Dehydrogenase, Chain A, domain 1"/>
    <property type="match status" value="1"/>
</dbReference>
<evidence type="ECO:0000259" key="5">
    <source>
        <dbReference type="Pfam" id="PF00171"/>
    </source>
</evidence>
<sequence>MTTAAARTLARRVWRWVWASTTETRAPDDRQGRAGFLECGTRLEPPVIPEVYTDPHPVAHHIAGQAVLAGPLAPVHNPATGQVARWVHQAEGPQIVQAVAAAVAAQRPWGEMPVAQRARVLQRFLHLAQGAGRELAQRIGSEQGKTLDDALGEVRRALEFVEFACAAPALLGGRYSAQAATGLDHWTQPQPLGVTVGVTASSCPFMLPLWMAPLALVCGNSFILKPSPLAPSAALWIAEALREAGLPPGVFQVLQGGAETVNGLICHPEVAALSFVGRSSVARSLYARGAELGKRVQALGSAKNHLVVLPDADLDAACEALVGAAFGSAGQRCMAVSVALLVGHTADALIPRLMDRARNLRVGPGWQEGVELGPLSSAEAMARVERLIGCGAEDGARLLVDGRGLRVRGHEGGFFVGATLIDEVQPWMRIYQEEVFGPVLLCLRVPDLEAAQALIAAHPLAQAAVLYTRSGAAARRFVQQVPVGAVGINVPLPQPLAWMGFGGWKGSLYGEPAAYGPEAFHFYTRQKAVLQRWEPAPAGAAFVFPGAR</sequence>
<dbReference type="Proteomes" id="UP000613266">
    <property type="component" value="Unassembled WGS sequence"/>
</dbReference>
<dbReference type="GO" id="GO:0004491">
    <property type="term" value="F:methylmalonate-semialdehyde dehydrogenase (acylating, NAD) activity"/>
    <property type="evidence" value="ECO:0007669"/>
    <property type="project" value="UniProtKB-EC"/>
</dbReference>
<dbReference type="AlphaFoldDB" id="A0A931J3G6"/>
<evidence type="ECO:0000256" key="3">
    <source>
        <dbReference type="ARBA" id="ARBA00023002"/>
    </source>
</evidence>
<dbReference type="InterPro" id="IPR016162">
    <property type="entry name" value="Ald_DH_N"/>
</dbReference>
<keyword evidence="4" id="KW-0520">NAD</keyword>
<dbReference type="NCBIfam" id="TIGR01722">
    <property type="entry name" value="MMSDH"/>
    <property type="match status" value="1"/>
</dbReference>
<dbReference type="InterPro" id="IPR016160">
    <property type="entry name" value="Ald_DH_CS_CYS"/>
</dbReference>
<feature type="domain" description="Aldehyde dehydrogenase" evidence="5">
    <location>
        <begin position="74"/>
        <end position="529"/>
    </location>
</feature>
<gene>
    <name evidence="6" type="primary">mmsA</name>
    <name evidence="6" type="ORF">I7X39_08050</name>
</gene>
<evidence type="ECO:0000256" key="4">
    <source>
        <dbReference type="ARBA" id="ARBA00023027"/>
    </source>
</evidence>
<dbReference type="EMBL" id="JAEDAK010000004">
    <property type="protein sequence ID" value="MBH9576854.1"/>
    <property type="molecule type" value="Genomic_DNA"/>
</dbReference>
<evidence type="ECO:0000256" key="1">
    <source>
        <dbReference type="ARBA" id="ARBA00009986"/>
    </source>
</evidence>
<keyword evidence="7" id="KW-1185">Reference proteome</keyword>
<comment type="similarity">
    <text evidence="1">Belongs to the aldehyde dehydrogenase family.</text>
</comment>
<dbReference type="GO" id="GO:0006574">
    <property type="term" value="P:L-valine catabolic process"/>
    <property type="evidence" value="ECO:0007669"/>
    <property type="project" value="TreeGrafter"/>
</dbReference>
<dbReference type="InterPro" id="IPR016161">
    <property type="entry name" value="Ald_DH/histidinol_DH"/>
</dbReference>
<dbReference type="SUPFAM" id="SSF53720">
    <property type="entry name" value="ALDH-like"/>
    <property type="match status" value="1"/>
</dbReference>
<accession>A0A931J3G6</accession>
<dbReference type="InterPro" id="IPR016163">
    <property type="entry name" value="Ald_DH_C"/>
</dbReference>
<dbReference type="InterPro" id="IPR015590">
    <property type="entry name" value="Aldehyde_DH_dom"/>
</dbReference>
<dbReference type="GO" id="GO:0006210">
    <property type="term" value="P:thymine catabolic process"/>
    <property type="evidence" value="ECO:0007669"/>
    <property type="project" value="TreeGrafter"/>
</dbReference>
<evidence type="ECO:0000313" key="6">
    <source>
        <dbReference type="EMBL" id="MBH9576854.1"/>
    </source>
</evidence>
<dbReference type="Pfam" id="PF00171">
    <property type="entry name" value="Aldedh"/>
    <property type="match status" value="1"/>
</dbReference>
<dbReference type="Gene3D" id="3.40.309.10">
    <property type="entry name" value="Aldehyde Dehydrogenase, Chain A, domain 2"/>
    <property type="match status" value="1"/>
</dbReference>
<evidence type="ECO:0000256" key="2">
    <source>
        <dbReference type="ARBA" id="ARBA00013048"/>
    </source>
</evidence>
<organism evidence="6 7">
    <name type="scientific">Inhella proteolytica</name>
    <dbReference type="NCBI Taxonomy" id="2795029"/>
    <lineage>
        <taxon>Bacteria</taxon>
        <taxon>Pseudomonadati</taxon>
        <taxon>Pseudomonadota</taxon>
        <taxon>Betaproteobacteria</taxon>
        <taxon>Burkholderiales</taxon>
        <taxon>Sphaerotilaceae</taxon>
        <taxon>Inhella</taxon>
    </lineage>
</organism>
<dbReference type="FunFam" id="3.40.309.10:FF:000002">
    <property type="entry name" value="Methylmalonate-semialdehyde dehydrogenase (Acylating)"/>
    <property type="match status" value="1"/>
</dbReference>
<comment type="caution">
    <text evidence="6">The sequence shown here is derived from an EMBL/GenBank/DDBJ whole genome shotgun (WGS) entry which is preliminary data.</text>
</comment>
<protein>
    <recommendedName>
        <fullName evidence="2">methylmalonate-semialdehyde dehydrogenase (CoA acylating)</fullName>
        <ecNumber evidence="2">1.2.1.27</ecNumber>
    </recommendedName>
</protein>
<name>A0A931J3G6_9BURK</name>